<dbReference type="GeneID" id="20081286"/>
<evidence type="ECO:0000313" key="1">
    <source>
        <dbReference type="EMBL" id="ETW05278.1"/>
    </source>
</evidence>
<reference evidence="1" key="1">
    <citation type="submission" date="2013-12" db="EMBL/GenBank/DDBJ databases">
        <title>The Genome Sequence of Aphanomyces invadans NJM9701.</title>
        <authorList>
            <consortium name="The Broad Institute Genomics Platform"/>
            <person name="Russ C."/>
            <person name="Tyler B."/>
            <person name="van West P."/>
            <person name="Dieguez-Uribeondo J."/>
            <person name="Young S.K."/>
            <person name="Zeng Q."/>
            <person name="Gargeya S."/>
            <person name="Fitzgerald M."/>
            <person name="Abouelleil A."/>
            <person name="Alvarado L."/>
            <person name="Chapman S.B."/>
            <person name="Gainer-Dewar J."/>
            <person name="Goldberg J."/>
            <person name="Griggs A."/>
            <person name="Gujja S."/>
            <person name="Hansen M."/>
            <person name="Howarth C."/>
            <person name="Imamovic A."/>
            <person name="Ireland A."/>
            <person name="Larimer J."/>
            <person name="McCowan C."/>
            <person name="Murphy C."/>
            <person name="Pearson M."/>
            <person name="Poon T.W."/>
            <person name="Priest M."/>
            <person name="Roberts A."/>
            <person name="Saif S."/>
            <person name="Shea T."/>
            <person name="Sykes S."/>
            <person name="Wortman J."/>
            <person name="Nusbaum C."/>
            <person name="Birren B."/>
        </authorList>
    </citation>
    <scope>NUCLEOTIDE SEQUENCE [LARGE SCALE GENOMIC DNA]</scope>
    <source>
        <strain evidence="1">NJM9701</strain>
    </source>
</reference>
<gene>
    <name evidence="1" type="ORF">H310_04236</name>
</gene>
<organism evidence="1">
    <name type="scientific">Aphanomyces invadans</name>
    <dbReference type="NCBI Taxonomy" id="157072"/>
    <lineage>
        <taxon>Eukaryota</taxon>
        <taxon>Sar</taxon>
        <taxon>Stramenopiles</taxon>
        <taxon>Oomycota</taxon>
        <taxon>Saprolegniomycetes</taxon>
        <taxon>Saprolegniales</taxon>
        <taxon>Verrucalvaceae</taxon>
        <taxon>Aphanomyces</taxon>
    </lineage>
</organism>
<dbReference type="RefSeq" id="XP_008866716.1">
    <property type="nucleotide sequence ID" value="XM_008868494.1"/>
</dbReference>
<accession>A0A024UI30</accession>
<evidence type="ECO:0008006" key="2">
    <source>
        <dbReference type="Google" id="ProtNLM"/>
    </source>
</evidence>
<proteinExistence type="predicted"/>
<dbReference type="AlphaFoldDB" id="A0A024UI30"/>
<dbReference type="OrthoDB" id="78630at2759"/>
<dbReference type="EMBL" id="KI913957">
    <property type="protein sequence ID" value="ETW05278.1"/>
    <property type="molecule type" value="Genomic_DNA"/>
</dbReference>
<sequence length="176" mass="20133">MQDIYVQKEADARLEEPPRSLMYINEPYIHHHYARHGDSLYDPDDKLSQPPMAKHKGRRLCFVAGVKSSGPDNSHLVELEISQGDQRQPKSCQAMFTHDFFVDSFADVLDELERLEQYSVIIVMDNVKYHRGRANGTPNGSIKKTVMLNECRTLGLDVPNASKPVIWNALMTYIDK</sequence>
<name>A0A024UI30_9STRA</name>
<dbReference type="VEuPathDB" id="FungiDB:H310_04236"/>
<protein>
    <recommendedName>
        <fullName evidence="2">Tc1-like transposase DDE domain-containing protein</fullName>
    </recommendedName>
</protein>